<feature type="domain" description="OBP47-like" evidence="6">
    <location>
        <begin position="45"/>
        <end position="183"/>
    </location>
</feature>
<dbReference type="Pfam" id="PF22651">
    <property type="entry name" value="OBP47_like"/>
    <property type="match status" value="1"/>
</dbReference>
<accession>A0A336MHP6</accession>
<dbReference type="InterPro" id="IPR054577">
    <property type="entry name" value="OBP47-like_dom"/>
</dbReference>
<dbReference type="InterPro" id="IPR052295">
    <property type="entry name" value="Odorant-binding_protein"/>
</dbReference>
<dbReference type="AlphaFoldDB" id="A0A336MHP6"/>
<feature type="chain" id="PRO_5016350335" evidence="5">
    <location>
        <begin position="20"/>
        <end position="206"/>
    </location>
</feature>
<evidence type="ECO:0000256" key="4">
    <source>
        <dbReference type="ARBA" id="ARBA00022525"/>
    </source>
</evidence>
<dbReference type="VEuPathDB" id="VectorBase:CSON000102"/>
<dbReference type="PANTHER" id="PTHR21066:SF9">
    <property type="entry name" value="ODORANT-BINDING PROTEIN 59A"/>
    <property type="match status" value="1"/>
</dbReference>
<keyword evidence="3" id="KW-0813">Transport</keyword>
<reference evidence="7" key="1">
    <citation type="submission" date="2018-07" db="EMBL/GenBank/DDBJ databases">
        <authorList>
            <person name="Quirk P.G."/>
            <person name="Krulwich T.A."/>
        </authorList>
    </citation>
    <scope>NUCLEOTIDE SEQUENCE</scope>
</reference>
<comment type="subcellular location">
    <subcellularLocation>
        <location evidence="1">Secreted</location>
    </subcellularLocation>
</comment>
<evidence type="ECO:0000256" key="3">
    <source>
        <dbReference type="ARBA" id="ARBA00022448"/>
    </source>
</evidence>
<evidence type="ECO:0000313" key="7">
    <source>
        <dbReference type="EMBL" id="SSX28479.1"/>
    </source>
</evidence>
<gene>
    <name evidence="7" type="primary">CSON000102</name>
</gene>
<protein>
    <submittedName>
        <fullName evidence="7">CSON000102 protein</fullName>
    </submittedName>
</protein>
<evidence type="ECO:0000256" key="5">
    <source>
        <dbReference type="SAM" id="SignalP"/>
    </source>
</evidence>
<evidence type="ECO:0000256" key="1">
    <source>
        <dbReference type="ARBA" id="ARBA00004613"/>
    </source>
</evidence>
<name>A0A336MHP6_CULSO</name>
<dbReference type="Gene3D" id="1.10.238.270">
    <property type="match status" value="1"/>
</dbReference>
<organism evidence="7">
    <name type="scientific">Culicoides sonorensis</name>
    <name type="common">Biting midge</name>
    <dbReference type="NCBI Taxonomy" id="179676"/>
    <lineage>
        <taxon>Eukaryota</taxon>
        <taxon>Metazoa</taxon>
        <taxon>Ecdysozoa</taxon>
        <taxon>Arthropoda</taxon>
        <taxon>Hexapoda</taxon>
        <taxon>Insecta</taxon>
        <taxon>Pterygota</taxon>
        <taxon>Neoptera</taxon>
        <taxon>Endopterygota</taxon>
        <taxon>Diptera</taxon>
        <taxon>Nematocera</taxon>
        <taxon>Chironomoidea</taxon>
        <taxon>Ceratopogonidae</taxon>
        <taxon>Ceratopogoninae</taxon>
        <taxon>Culicoides</taxon>
        <taxon>Monoculicoides</taxon>
    </lineage>
</organism>
<dbReference type="PANTHER" id="PTHR21066">
    <property type="entry name" value="ODORANT-BINDING PROTEIN 59A-RELATED"/>
    <property type="match status" value="1"/>
</dbReference>
<proteinExistence type="inferred from homology"/>
<dbReference type="OMA" id="CIQTRLF"/>
<sequence>MNFLTKILFVALMIFGTEAAPSETKDVNCHHIPKTALNTTCCMAPEVISKSVIKQCEEDAEGQNYNEVMKECVTTACVIEKSDFMKDKEFSQELLLSHIATSLGDQPKWNDLIGSAVKTCIKKGMEQHEKIIKMFTKSPFGINADECNPVPMYVANCVDAEILVNCPEKSWNDEKSCNSWRRYLSKCDIFENIPTIDLKVESANLE</sequence>
<keyword evidence="4" id="KW-0964">Secreted</keyword>
<comment type="similarity">
    <text evidence="2">Belongs to the PBP/GOBP family.</text>
</comment>
<keyword evidence="5" id="KW-0732">Signal</keyword>
<dbReference type="EMBL" id="UFQT01001010">
    <property type="protein sequence ID" value="SSX28479.1"/>
    <property type="molecule type" value="Genomic_DNA"/>
</dbReference>
<feature type="signal peptide" evidence="5">
    <location>
        <begin position="1"/>
        <end position="19"/>
    </location>
</feature>
<evidence type="ECO:0000256" key="2">
    <source>
        <dbReference type="ARBA" id="ARBA00008098"/>
    </source>
</evidence>
<evidence type="ECO:0000259" key="6">
    <source>
        <dbReference type="Pfam" id="PF22651"/>
    </source>
</evidence>
<dbReference type="GO" id="GO:0005576">
    <property type="term" value="C:extracellular region"/>
    <property type="evidence" value="ECO:0007669"/>
    <property type="project" value="UniProtKB-SubCell"/>
</dbReference>